<proteinExistence type="inferred from homology"/>
<evidence type="ECO:0000256" key="3">
    <source>
        <dbReference type="ARBA" id="ARBA00022989"/>
    </source>
</evidence>
<evidence type="ECO:0000256" key="1">
    <source>
        <dbReference type="ARBA" id="ARBA00004141"/>
    </source>
</evidence>
<dbReference type="InterPro" id="IPR047817">
    <property type="entry name" value="ABC2_TM_bact-type"/>
</dbReference>
<dbReference type="Proteomes" id="UP000292564">
    <property type="component" value="Unassembled WGS sequence"/>
</dbReference>
<feature type="transmembrane region" description="Helical" evidence="6">
    <location>
        <begin position="60"/>
        <end position="87"/>
    </location>
</feature>
<feature type="domain" description="ABC transmembrane type-2" evidence="7">
    <location>
        <begin position="24"/>
        <end position="253"/>
    </location>
</feature>
<evidence type="ECO:0000313" key="9">
    <source>
        <dbReference type="Proteomes" id="UP000292564"/>
    </source>
</evidence>
<comment type="caution">
    <text evidence="8">The sequence shown here is derived from an EMBL/GenBank/DDBJ whole genome shotgun (WGS) entry which is preliminary data.</text>
</comment>
<evidence type="ECO:0000259" key="7">
    <source>
        <dbReference type="PROSITE" id="PS51012"/>
    </source>
</evidence>
<evidence type="ECO:0000256" key="4">
    <source>
        <dbReference type="ARBA" id="ARBA00023136"/>
    </source>
</evidence>
<name>A0A4Q7ZMK5_9ACTN</name>
<feature type="transmembrane region" description="Helical" evidence="6">
    <location>
        <begin position="224"/>
        <end position="246"/>
    </location>
</feature>
<dbReference type="PRINTS" id="PR00164">
    <property type="entry name" value="ABC2TRNSPORT"/>
</dbReference>
<feature type="transmembrane region" description="Helical" evidence="6">
    <location>
        <begin position="121"/>
        <end position="142"/>
    </location>
</feature>
<comment type="similarity">
    <text evidence="6">Belongs to the ABC-2 integral membrane protein family.</text>
</comment>
<dbReference type="PIRSF" id="PIRSF006648">
    <property type="entry name" value="DrrB"/>
    <property type="match status" value="1"/>
</dbReference>
<dbReference type="AlphaFoldDB" id="A0A4Q7ZMK5"/>
<gene>
    <name evidence="8" type="ORF">EV385_3486</name>
</gene>
<keyword evidence="3 6" id="KW-1133">Transmembrane helix</keyword>
<dbReference type="EMBL" id="SHKY01000001">
    <property type="protein sequence ID" value="RZU51653.1"/>
    <property type="molecule type" value="Genomic_DNA"/>
</dbReference>
<sequence length="256" mass="27621">MIAMLWRVGSVVERNVLVARRVWLVMLSGLVEPLLYLAGIGFGLGSLIDSVTVGDRTVPYATFVAPAMLAVSAMNGAVYDSTVNVFFKLRHRKAYDTMLVTPLGIGDVAAGEVTWAQLRGVVYSAGFLLVLVVTHTVSWWSALLALPAAAVVGFTFAALGMMVTTFLRSWQDLDLVTLGQVALFLFSTTFFPLSSYPAVLGAVVQVTPLYHAVELIRALCLEQIGWGLLGHLAYLLGVMLVAFAVATRRLGRILVT</sequence>
<feature type="transmembrane region" description="Helical" evidence="6">
    <location>
        <begin position="148"/>
        <end position="170"/>
    </location>
</feature>
<reference evidence="8 9" key="1">
    <citation type="submission" date="2019-02" db="EMBL/GenBank/DDBJ databases">
        <title>Sequencing the genomes of 1000 actinobacteria strains.</title>
        <authorList>
            <person name="Klenk H.-P."/>
        </authorList>
    </citation>
    <scope>NUCLEOTIDE SEQUENCE [LARGE SCALE GENOMIC DNA]</scope>
    <source>
        <strain evidence="8 9">DSM 45162</strain>
    </source>
</reference>
<dbReference type="Pfam" id="PF01061">
    <property type="entry name" value="ABC2_membrane"/>
    <property type="match status" value="1"/>
</dbReference>
<comment type="subcellular location">
    <subcellularLocation>
        <location evidence="6">Cell membrane</location>
        <topology evidence="6">Multi-pass membrane protein</topology>
    </subcellularLocation>
    <subcellularLocation>
        <location evidence="1">Membrane</location>
        <topology evidence="1">Multi-pass membrane protein</topology>
    </subcellularLocation>
</comment>
<dbReference type="PANTHER" id="PTHR43229:SF2">
    <property type="entry name" value="NODULATION PROTEIN J"/>
    <property type="match status" value="1"/>
</dbReference>
<dbReference type="PROSITE" id="PS51012">
    <property type="entry name" value="ABC_TM2"/>
    <property type="match status" value="1"/>
</dbReference>
<feature type="transmembrane region" description="Helical" evidence="6">
    <location>
        <begin position="21"/>
        <end position="48"/>
    </location>
</feature>
<keyword evidence="9" id="KW-1185">Reference proteome</keyword>
<dbReference type="GO" id="GO:0140359">
    <property type="term" value="F:ABC-type transporter activity"/>
    <property type="evidence" value="ECO:0007669"/>
    <property type="project" value="InterPro"/>
</dbReference>
<dbReference type="GO" id="GO:0043190">
    <property type="term" value="C:ATP-binding cassette (ABC) transporter complex"/>
    <property type="evidence" value="ECO:0007669"/>
    <property type="project" value="InterPro"/>
</dbReference>
<keyword evidence="6" id="KW-0813">Transport</keyword>
<evidence type="ECO:0000256" key="5">
    <source>
        <dbReference type="ARBA" id="ARBA00023251"/>
    </source>
</evidence>
<evidence type="ECO:0000256" key="6">
    <source>
        <dbReference type="RuleBase" id="RU361157"/>
    </source>
</evidence>
<dbReference type="PANTHER" id="PTHR43229">
    <property type="entry name" value="NODULATION PROTEIN J"/>
    <property type="match status" value="1"/>
</dbReference>
<dbReference type="GO" id="GO:0046677">
    <property type="term" value="P:response to antibiotic"/>
    <property type="evidence" value="ECO:0007669"/>
    <property type="project" value="UniProtKB-KW"/>
</dbReference>
<protein>
    <recommendedName>
        <fullName evidence="6">Transport permease protein</fullName>
    </recommendedName>
</protein>
<dbReference type="InterPro" id="IPR013525">
    <property type="entry name" value="ABC2_TM"/>
</dbReference>
<accession>A0A4Q7ZMK5</accession>
<organism evidence="8 9">
    <name type="scientific">Krasilnikovia cinnamomea</name>
    <dbReference type="NCBI Taxonomy" id="349313"/>
    <lineage>
        <taxon>Bacteria</taxon>
        <taxon>Bacillati</taxon>
        <taxon>Actinomycetota</taxon>
        <taxon>Actinomycetes</taxon>
        <taxon>Micromonosporales</taxon>
        <taxon>Micromonosporaceae</taxon>
        <taxon>Krasilnikovia</taxon>
    </lineage>
</organism>
<feature type="transmembrane region" description="Helical" evidence="6">
    <location>
        <begin position="182"/>
        <end position="204"/>
    </location>
</feature>
<keyword evidence="4 6" id="KW-0472">Membrane</keyword>
<evidence type="ECO:0000313" key="8">
    <source>
        <dbReference type="EMBL" id="RZU51653.1"/>
    </source>
</evidence>
<evidence type="ECO:0000256" key="2">
    <source>
        <dbReference type="ARBA" id="ARBA00022692"/>
    </source>
</evidence>
<keyword evidence="6" id="KW-1003">Cell membrane</keyword>
<dbReference type="InterPro" id="IPR051784">
    <property type="entry name" value="Nod_factor_ABC_transporter"/>
</dbReference>
<keyword evidence="5" id="KW-0046">Antibiotic resistance</keyword>
<keyword evidence="2 6" id="KW-0812">Transmembrane</keyword>
<dbReference type="InterPro" id="IPR000412">
    <property type="entry name" value="ABC_2_transport"/>
</dbReference>